<dbReference type="AlphaFoldDB" id="A0A482X2G2"/>
<protein>
    <recommendedName>
        <fullName evidence="6">Hermansky-Pudlak syndrome 3 protein homolog</fullName>
    </recommendedName>
</protein>
<evidence type="ECO:0000256" key="1">
    <source>
        <dbReference type="SAM" id="MobiDB-lite"/>
    </source>
</evidence>
<dbReference type="Pfam" id="PF14761">
    <property type="entry name" value="HPS3_N"/>
    <property type="match status" value="1"/>
</dbReference>
<dbReference type="OrthoDB" id="10255480at2759"/>
<dbReference type="InParanoid" id="A0A482X2G2"/>
<evidence type="ECO:0000259" key="2">
    <source>
        <dbReference type="Pfam" id="PF14761"/>
    </source>
</evidence>
<dbReference type="InterPro" id="IPR029438">
    <property type="entry name" value="HPS3_C"/>
</dbReference>
<dbReference type="InterPro" id="IPR029437">
    <property type="entry name" value="HPS3_N"/>
</dbReference>
<feature type="region of interest" description="Disordered" evidence="1">
    <location>
        <begin position="224"/>
        <end position="258"/>
    </location>
</feature>
<feature type="compositionally biased region" description="Polar residues" evidence="1">
    <location>
        <begin position="228"/>
        <end position="244"/>
    </location>
</feature>
<keyword evidence="5" id="KW-1185">Reference proteome</keyword>
<feature type="domain" description="BLOC-2 complex member HPS3 N-terminal" evidence="2">
    <location>
        <begin position="9"/>
        <end position="224"/>
    </location>
</feature>
<dbReference type="Proteomes" id="UP000291343">
    <property type="component" value="Unassembled WGS sequence"/>
</dbReference>
<evidence type="ECO:0008006" key="6">
    <source>
        <dbReference type="Google" id="ProtNLM"/>
    </source>
</evidence>
<proteinExistence type="predicted"/>
<dbReference type="FunCoup" id="A0A482X2G2">
    <property type="interactions" value="1"/>
</dbReference>
<accession>A0A482X2G2</accession>
<dbReference type="PANTHER" id="PTHR28633">
    <property type="entry name" value="HERMANSKY-PUDLAK SYNDROME 3 PROTEIN"/>
    <property type="match status" value="1"/>
</dbReference>
<organism evidence="4 5">
    <name type="scientific">Laodelphax striatellus</name>
    <name type="common">Small brown planthopper</name>
    <name type="synonym">Delphax striatella</name>
    <dbReference type="NCBI Taxonomy" id="195883"/>
    <lineage>
        <taxon>Eukaryota</taxon>
        <taxon>Metazoa</taxon>
        <taxon>Ecdysozoa</taxon>
        <taxon>Arthropoda</taxon>
        <taxon>Hexapoda</taxon>
        <taxon>Insecta</taxon>
        <taxon>Pterygota</taxon>
        <taxon>Neoptera</taxon>
        <taxon>Paraneoptera</taxon>
        <taxon>Hemiptera</taxon>
        <taxon>Auchenorrhyncha</taxon>
        <taxon>Fulgoroidea</taxon>
        <taxon>Delphacidae</taxon>
        <taxon>Criomorphinae</taxon>
        <taxon>Laodelphax</taxon>
    </lineage>
</organism>
<dbReference type="STRING" id="195883.A0A482X2G2"/>
<dbReference type="EMBL" id="QKKF02019547">
    <property type="protein sequence ID" value="RZF39842.1"/>
    <property type="molecule type" value="Genomic_DNA"/>
</dbReference>
<dbReference type="GO" id="GO:0005737">
    <property type="term" value="C:cytoplasm"/>
    <property type="evidence" value="ECO:0007669"/>
    <property type="project" value="TreeGrafter"/>
</dbReference>
<evidence type="ECO:0000259" key="3">
    <source>
        <dbReference type="Pfam" id="PF14763"/>
    </source>
</evidence>
<evidence type="ECO:0000313" key="5">
    <source>
        <dbReference type="Proteomes" id="UP000291343"/>
    </source>
</evidence>
<sequence length="1043" mass="117409">MVRVLNGVHNIESQTIQTCEDPVAVTTAPPERLLIALNHHVVEVRDLSMNPEPTFSFPTVDQACFLTHCITGNYVATLEVKVSREGREIVYTRVYANWDQPGVLDGSQPMRARIAGRVTPSSSQTGGDSLEMIELPVRFPTTTAIACCQATGNLIVASTKTICLFQLVSRLHDISRLRFLDFELWPVTLELSFAPTKLAMVENIVAAMDGESLHVFKINKGVSHRSDQSSTYSGSPLPHSSASGSEKRSGEYSVTSRSPVDLDRLSDQIQLNGYNDNQYVTHLPGIRMNVHDPNRKTDVKSSPFRPPYMVSMGIAIKEMPTNEPWAEQMTTMVESLLQLELEPGNDYSFNNLILRPLYLESSSEVLQQDWSCPRLRSSFYDHLMGLNCLVCTEQEGYLYHFSINNFDTVNLGECVCVINFTSPVRYVCLEAGILHAITMTGLETYTIRSTHAVQFDENQVTPPVEDTVCLMGFRPFMGVIGLLLTEEYLIILAASETKSVNWTIYSLKLPTAQQLYHEMVTTALGFKKSMPPTYRHLLSEAHMLIKTATHLRTTPAHDSTCSPSRPSRSVQPHEKELYKQSCALLGQYHILSENEEDWETGCKYIAMSGMLPEQFLKWLEASENQADLESKAKLGVAYYLTKCLNQWPERLPKSTLATLIEQLEPPHLANLLLKSPVLVSCATDNIRQRLVNRTEPECCLAVELLSEDGGAALRLLPDDDDECNKQLVNLLVKHYQLLFDTMRQGESREKNTRIRPLLVTFSELAVLLMQEKPHQLAMALAIVVNQNPDEMDVEHVIQVFLTYLPSRIGPVATAATVVLQSFLEEVLIVPGKKPNTLHPPVQDALKILMRSYLSDIRVSSDKGRDPPKIGINKLPEFLNELPSHPTEKNFSTVKLQWLLYQDWLDTKSLSELNQFVYDFLPNCLSLQILAQPQENAIQLVLDHCPSVLVTYAKEMIKSDNDWTALLKELKTRAEKSSVYNNLFRDVLTYLSEKGKLCSILPSEVAGEEEYSEYVLTCQQVRHADHIRCMIMATGEHLLATLNL</sequence>
<feature type="domain" description="BLOC-2 complex member HPS3 C-terminal" evidence="3">
    <location>
        <begin position="514"/>
        <end position="729"/>
    </location>
</feature>
<gene>
    <name evidence="4" type="ORF">LSTR_LSTR000490</name>
</gene>
<dbReference type="Pfam" id="PF14763">
    <property type="entry name" value="HPS3_C"/>
    <property type="match status" value="1"/>
</dbReference>
<dbReference type="InterPro" id="IPR017216">
    <property type="entry name" value="HPS3"/>
</dbReference>
<reference evidence="4 5" key="1">
    <citation type="journal article" date="2017" name="Gigascience">
        <title>Genome sequence of the small brown planthopper, Laodelphax striatellus.</title>
        <authorList>
            <person name="Zhu J."/>
            <person name="Jiang F."/>
            <person name="Wang X."/>
            <person name="Yang P."/>
            <person name="Bao Y."/>
            <person name="Zhao W."/>
            <person name="Wang W."/>
            <person name="Lu H."/>
            <person name="Wang Q."/>
            <person name="Cui N."/>
            <person name="Li J."/>
            <person name="Chen X."/>
            <person name="Luo L."/>
            <person name="Yu J."/>
            <person name="Kang L."/>
            <person name="Cui F."/>
        </authorList>
    </citation>
    <scope>NUCLEOTIDE SEQUENCE [LARGE SCALE GENOMIC DNA]</scope>
    <source>
        <strain evidence="4">Lst14</strain>
    </source>
</reference>
<evidence type="ECO:0000313" key="4">
    <source>
        <dbReference type="EMBL" id="RZF39842.1"/>
    </source>
</evidence>
<name>A0A482X2G2_LAOST</name>
<dbReference type="PANTHER" id="PTHR28633:SF1">
    <property type="entry name" value="BLOC-2 COMPLEX MEMBER HPS3"/>
    <property type="match status" value="1"/>
</dbReference>
<comment type="caution">
    <text evidence="4">The sequence shown here is derived from an EMBL/GenBank/DDBJ whole genome shotgun (WGS) entry which is preliminary data.</text>
</comment>